<keyword evidence="1" id="KW-0472">Membrane</keyword>
<feature type="transmembrane region" description="Helical" evidence="1">
    <location>
        <begin position="210"/>
        <end position="235"/>
    </location>
</feature>
<keyword evidence="3" id="KW-1185">Reference proteome</keyword>
<proteinExistence type="predicted"/>
<feature type="transmembrane region" description="Helical" evidence="1">
    <location>
        <begin position="66"/>
        <end position="86"/>
    </location>
</feature>
<feature type="transmembrane region" description="Helical" evidence="1">
    <location>
        <begin position="40"/>
        <end position="59"/>
    </location>
</feature>
<accession>A0AAD6SRI9</accession>
<organism evidence="2 3">
    <name type="scientific">Mycena alexandri</name>
    <dbReference type="NCBI Taxonomy" id="1745969"/>
    <lineage>
        <taxon>Eukaryota</taxon>
        <taxon>Fungi</taxon>
        <taxon>Dikarya</taxon>
        <taxon>Basidiomycota</taxon>
        <taxon>Agaricomycotina</taxon>
        <taxon>Agaricomycetes</taxon>
        <taxon>Agaricomycetidae</taxon>
        <taxon>Agaricales</taxon>
        <taxon>Marasmiineae</taxon>
        <taxon>Mycenaceae</taxon>
        <taxon>Mycena</taxon>
    </lineage>
</organism>
<gene>
    <name evidence="2" type="ORF">C8F04DRAFT_654546</name>
</gene>
<evidence type="ECO:0000256" key="1">
    <source>
        <dbReference type="SAM" id="Phobius"/>
    </source>
</evidence>
<feature type="transmembrane region" description="Helical" evidence="1">
    <location>
        <begin position="179"/>
        <end position="203"/>
    </location>
</feature>
<dbReference type="EMBL" id="JARJCM010000072">
    <property type="protein sequence ID" value="KAJ7032548.1"/>
    <property type="molecule type" value="Genomic_DNA"/>
</dbReference>
<feature type="transmembrane region" description="Helical" evidence="1">
    <location>
        <begin position="296"/>
        <end position="315"/>
    </location>
</feature>
<keyword evidence="1" id="KW-1133">Transmembrane helix</keyword>
<keyword evidence="1" id="KW-0812">Transmembrane</keyword>
<evidence type="ECO:0000313" key="2">
    <source>
        <dbReference type="EMBL" id="KAJ7032548.1"/>
    </source>
</evidence>
<sequence>MPTENIINNAPLSQTRSHRPSVSSEVRTGYAAPNPDVAGILVRVSAYLANLLLGIILMYSPTEASTAVWTQLLTVYSLLVSGIIAISSDNLTRFHSGMTTFLVMSPLSSTLVVYAVLGFCGREHRLDAILSKRREHLIPRLLVIAFAVISLALIIYTGTANVKHFSTVVCESDDSYKTLASVLANLLFIPYAGVIVVLIFLFADAALLTALGVGLVILVMAPFILLSGSFIYAGVKQRYVLAQKFQAESNRWKIWVMWDFLAVQYPLMHFCGVFFVPMLYWVLVIELRTFGTPDNLFSLSFGQILAMFVILPPLLQAFQLAPEAKGWFMHLTFTRLITGRRAAVPPNKAYSLEDGVGEKFHIDPFQES</sequence>
<dbReference type="AlphaFoldDB" id="A0AAD6SRI9"/>
<protein>
    <submittedName>
        <fullName evidence="2">Uncharacterized protein</fullName>
    </submittedName>
</protein>
<feature type="transmembrane region" description="Helical" evidence="1">
    <location>
        <begin position="255"/>
        <end position="284"/>
    </location>
</feature>
<reference evidence="2" key="1">
    <citation type="submission" date="2023-03" db="EMBL/GenBank/DDBJ databases">
        <title>Massive genome expansion in bonnet fungi (Mycena s.s.) driven by repeated elements and novel gene families across ecological guilds.</title>
        <authorList>
            <consortium name="Lawrence Berkeley National Laboratory"/>
            <person name="Harder C.B."/>
            <person name="Miyauchi S."/>
            <person name="Viragh M."/>
            <person name="Kuo A."/>
            <person name="Thoen E."/>
            <person name="Andreopoulos B."/>
            <person name="Lu D."/>
            <person name="Skrede I."/>
            <person name="Drula E."/>
            <person name="Henrissat B."/>
            <person name="Morin E."/>
            <person name="Kohler A."/>
            <person name="Barry K."/>
            <person name="LaButti K."/>
            <person name="Morin E."/>
            <person name="Salamov A."/>
            <person name="Lipzen A."/>
            <person name="Mereny Z."/>
            <person name="Hegedus B."/>
            <person name="Baldrian P."/>
            <person name="Stursova M."/>
            <person name="Weitz H."/>
            <person name="Taylor A."/>
            <person name="Grigoriev I.V."/>
            <person name="Nagy L.G."/>
            <person name="Martin F."/>
            <person name="Kauserud H."/>
        </authorList>
    </citation>
    <scope>NUCLEOTIDE SEQUENCE</scope>
    <source>
        <strain evidence="2">CBHHK200</strain>
    </source>
</reference>
<evidence type="ECO:0000313" key="3">
    <source>
        <dbReference type="Proteomes" id="UP001218188"/>
    </source>
</evidence>
<feature type="transmembrane region" description="Helical" evidence="1">
    <location>
        <begin position="141"/>
        <end position="159"/>
    </location>
</feature>
<name>A0AAD6SRI9_9AGAR</name>
<dbReference type="Proteomes" id="UP001218188">
    <property type="component" value="Unassembled WGS sequence"/>
</dbReference>
<feature type="transmembrane region" description="Helical" evidence="1">
    <location>
        <begin position="98"/>
        <end position="120"/>
    </location>
</feature>
<comment type="caution">
    <text evidence="2">The sequence shown here is derived from an EMBL/GenBank/DDBJ whole genome shotgun (WGS) entry which is preliminary data.</text>
</comment>